<accession>A0A7W8LAQ8</accession>
<sequence length="141" mass="16059">MCTVKMTAMCIILYSMSSIAIGAEVGFKGDFEGTGRACSGALYVRANTIEWNSTYSVCKPTRYEILEKNFSDDQRRIVFHLKNRGRQCRFKIVEVEHASGHNWNVNGYQSLEGFRKRDLPDWNNSPLPERQVLSCLMVGPD</sequence>
<feature type="chain" id="PRO_5030641939" evidence="1">
    <location>
        <begin position="21"/>
        <end position="141"/>
    </location>
</feature>
<dbReference type="AlphaFoldDB" id="A0A7W8LAQ8"/>
<feature type="signal peptide" evidence="1">
    <location>
        <begin position="1"/>
        <end position="20"/>
    </location>
</feature>
<proteinExistence type="predicted"/>
<protein>
    <submittedName>
        <fullName evidence="2">Uncharacterized protein</fullName>
    </submittedName>
</protein>
<name>A0A7W8LAQ8_9BURK</name>
<comment type="caution">
    <text evidence="2">The sequence shown here is derived from an EMBL/GenBank/DDBJ whole genome shotgun (WGS) entry which is preliminary data.</text>
</comment>
<dbReference type="EMBL" id="JACHDE010000014">
    <property type="protein sequence ID" value="MBB5403557.1"/>
    <property type="molecule type" value="Genomic_DNA"/>
</dbReference>
<gene>
    <name evidence="2" type="ORF">HDG41_005645</name>
</gene>
<evidence type="ECO:0000313" key="2">
    <source>
        <dbReference type="EMBL" id="MBB5403557.1"/>
    </source>
</evidence>
<reference evidence="2 3" key="1">
    <citation type="submission" date="2020-08" db="EMBL/GenBank/DDBJ databases">
        <title>Genomic Encyclopedia of Type Strains, Phase IV (KMG-V): Genome sequencing to study the core and pangenomes of soil and plant-associated prokaryotes.</title>
        <authorList>
            <person name="Whitman W."/>
        </authorList>
    </citation>
    <scope>NUCLEOTIDE SEQUENCE [LARGE SCALE GENOMIC DNA]</scope>
    <source>
        <strain evidence="2 3">JPY162</strain>
    </source>
</reference>
<evidence type="ECO:0000313" key="3">
    <source>
        <dbReference type="Proteomes" id="UP000592820"/>
    </source>
</evidence>
<dbReference type="Proteomes" id="UP000592820">
    <property type="component" value="Unassembled WGS sequence"/>
</dbReference>
<evidence type="ECO:0000256" key="1">
    <source>
        <dbReference type="SAM" id="SignalP"/>
    </source>
</evidence>
<keyword evidence="1" id="KW-0732">Signal</keyword>
<organism evidence="2 3">
    <name type="scientific">Paraburkholderia youngii</name>
    <dbReference type="NCBI Taxonomy" id="2782701"/>
    <lineage>
        <taxon>Bacteria</taxon>
        <taxon>Pseudomonadati</taxon>
        <taxon>Pseudomonadota</taxon>
        <taxon>Betaproteobacteria</taxon>
        <taxon>Burkholderiales</taxon>
        <taxon>Burkholderiaceae</taxon>
        <taxon>Paraburkholderia</taxon>
    </lineage>
</organism>